<dbReference type="AlphaFoldDB" id="A0A839F2S0"/>
<reference evidence="2 3" key="1">
    <citation type="submission" date="2020-07" db="EMBL/GenBank/DDBJ databases">
        <title>Genomic Encyclopedia of Type Strains, Phase IV (KMG-V): Genome sequencing to study the core and pangenomes of soil and plant-associated prokaryotes.</title>
        <authorList>
            <person name="Whitman W."/>
        </authorList>
    </citation>
    <scope>NUCLEOTIDE SEQUENCE [LARGE SCALE GENOMIC DNA]</scope>
    <source>
        <strain evidence="2 3">RH2WT43</strain>
    </source>
</reference>
<feature type="compositionally biased region" description="Basic residues" evidence="1">
    <location>
        <begin position="1"/>
        <end position="13"/>
    </location>
</feature>
<gene>
    <name evidence="2" type="ORF">FHW12_002022</name>
</gene>
<name>A0A839F2S0_9GAMM</name>
<organism evidence="2 3">
    <name type="scientific">Dokdonella fugitiva</name>
    <dbReference type="NCBI Taxonomy" id="328517"/>
    <lineage>
        <taxon>Bacteria</taxon>
        <taxon>Pseudomonadati</taxon>
        <taxon>Pseudomonadota</taxon>
        <taxon>Gammaproteobacteria</taxon>
        <taxon>Lysobacterales</taxon>
        <taxon>Rhodanobacteraceae</taxon>
        <taxon>Dokdonella</taxon>
    </lineage>
</organism>
<evidence type="ECO:0000313" key="2">
    <source>
        <dbReference type="EMBL" id="MBA8887808.1"/>
    </source>
</evidence>
<sequence length="175" mass="18608">MLSRACSRRRHGSTHTARGGAMGGWDGKRAVFAVALALAAGDAWAQTLEQDEARIEELMAAGAGASPQQAASAAAAAPTYDDSVKETPVVAAVVAPAPSANDEWLAASTQDDSIPFAELRYHVGQRVLITTSNEREHNGIVTSADARQVTMEIRRKGGLATYVLKKEQILRIEPR</sequence>
<dbReference type="RefSeq" id="WP_182530844.1">
    <property type="nucleotide sequence ID" value="NZ_JACGXL010000002.1"/>
</dbReference>
<comment type="caution">
    <text evidence="2">The sequence shown here is derived from an EMBL/GenBank/DDBJ whole genome shotgun (WGS) entry which is preliminary data.</text>
</comment>
<protein>
    <submittedName>
        <fullName evidence="2">Uncharacterized protein</fullName>
    </submittedName>
</protein>
<accession>A0A839F2S0</accession>
<proteinExistence type="predicted"/>
<dbReference type="EMBL" id="JACGXL010000002">
    <property type="protein sequence ID" value="MBA8887808.1"/>
    <property type="molecule type" value="Genomic_DNA"/>
</dbReference>
<dbReference type="Proteomes" id="UP000550401">
    <property type="component" value="Unassembled WGS sequence"/>
</dbReference>
<evidence type="ECO:0000256" key="1">
    <source>
        <dbReference type="SAM" id="MobiDB-lite"/>
    </source>
</evidence>
<feature type="region of interest" description="Disordered" evidence="1">
    <location>
        <begin position="1"/>
        <end position="22"/>
    </location>
</feature>
<keyword evidence="3" id="KW-1185">Reference proteome</keyword>
<evidence type="ECO:0000313" key="3">
    <source>
        <dbReference type="Proteomes" id="UP000550401"/>
    </source>
</evidence>